<dbReference type="Pfam" id="PF07859">
    <property type="entry name" value="Abhydrolase_3"/>
    <property type="match status" value="2"/>
</dbReference>
<dbReference type="GeneID" id="54413263"/>
<organism evidence="4 5">
    <name type="scientific">Dothidotthia symphoricarpi CBS 119687</name>
    <dbReference type="NCBI Taxonomy" id="1392245"/>
    <lineage>
        <taxon>Eukaryota</taxon>
        <taxon>Fungi</taxon>
        <taxon>Dikarya</taxon>
        <taxon>Ascomycota</taxon>
        <taxon>Pezizomycotina</taxon>
        <taxon>Dothideomycetes</taxon>
        <taxon>Pleosporomycetidae</taxon>
        <taxon>Pleosporales</taxon>
        <taxon>Dothidotthiaceae</taxon>
        <taxon>Dothidotthia</taxon>
    </lineage>
</organism>
<feature type="domain" description="Alpha/beta hydrolase fold-3" evidence="3">
    <location>
        <begin position="219"/>
        <end position="369"/>
    </location>
</feature>
<dbReference type="PANTHER" id="PTHR23025">
    <property type="entry name" value="TRIACYLGLYCEROL LIPASE"/>
    <property type="match status" value="1"/>
</dbReference>
<evidence type="ECO:0000256" key="1">
    <source>
        <dbReference type="PROSITE-ProRule" id="PRU10038"/>
    </source>
</evidence>
<dbReference type="PANTHER" id="PTHR23025:SF3">
    <property type="entry name" value="HORMONE-SENSITIVE LIPASE"/>
    <property type="match status" value="1"/>
</dbReference>
<reference evidence="4" key="1">
    <citation type="journal article" date="2020" name="Stud. Mycol.">
        <title>101 Dothideomycetes genomes: a test case for predicting lifestyles and emergence of pathogens.</title>
        <authorList>
            <person name="Haridas S."/>
            <person name="Albert R."/>
            <person name="Binder M."/>
            <person name="Bloem J."/>
            <person name="Labutti K."/>
            <person name="Salamov A."/>
            <person name="Andreopoulos B."/>
            <person name="Baker S."/>
            <person name="Barry K."/>
            <person name="Bills G."/>
            <person name="Bluhm B."/>
            <person name="Cannon C."/>
            <person name="Castanera R."/>
            <person name="Culley D."/>
            <person name="Daum C."/>
            <person name="Ezra D."/>
            <person name="Gonzalez J."/>
            <person name="Henrissat B."/>
            <person name="Kuo A."/>
            <person name="Liang C."/>
            <person name="Lipzen A."/>
            <person name="Lutzoni F."/>
            <person name="Magnuson J."/>
            <person name="Mondo S."/>
            <person name="Nolan M."/>
            <person name="Ohm R."/>
            <person name="Pangilinan J."/>
            <person name="Park H.-J."/>
            <person name="Ramirez L."/>
            <person name="Alfaro M."/>
            <person name="Sun H."/>
            <person name="Tritt A."/>
            <person name="Yoshinaga Y."/>
            <person name="Zwiers L.-H."/>
            <person name="Turgeon B."/>
            <person name="Goodwin S."/>
            <person name="Spatafora J."/>
            <person name="Crous P."/>
            <person name="Grigoriev I."/>
        </authorList>
    </citation>
    <scope>NUCLEOTIDE SEQUENCE</scope>
    <source>
        <strain evidence="4">CBS 119687</strain>
    </source>
</reference>
<evidence type="ECO:0000256" key="2">
    <source>
        <dbReference type="SAM" id="MobiDB-lite"/>
    </source>
</evidence>
<evidence type="ECO:0000259" key="3">
    <source>
        <dbReference type="Pfam" id="PF07859"/>
    </source>
</evidence>
<feature type="region of interest" description="Disordered" evidence="2">
    <location>
        <begin position="366"/>
        <end position="415"/>
    </location>
</feature>
<evidence type="ECO:0000313" key="5">
    <source>
        <dbReference type="Proteomes" id="UP000799771"/>
    </source>
</evidence>
<dbReference type="GO" id="GO:0004806">
    <property type="term" value="F:triacylglycerol lipase activity"/>
    <property type="evidence" value="ECO:0007669"/>
    <property type="project" value="TreeGrafter"/>
</dbReference>
<gene>
    <name evidence="4" type="ORF">P153DRAFT_430328</name>
</gene>
<feature type="domain" description="Alpha/beta hydrolase fold-3" evidence="3">
    <location>
        <begin position="478"/>
        <end position="570"/>
    </location>
</feature>
<dbReference type="RefSeq" id="XP_033525463.1">
    <property type="nucleotide sequence ID" value="XM_033672831.1"/>
</dbReference>
<proteinExistence type="predicted"/>
<feature type="compositionally biased region" description="Basic and acidic residues" evidence="2">
    <location>
        <begin position="395"/>
        <end position="404"/>
    </location>
</feature>
<dbReference type="InterPro" id="IPR013094">
    <property type="entry name" value="AB_hydrolase_3"/>
</dbReference>
<sequence length="758" mass="84137">MIDHVLGRPSVQFRKIQVLAVVSFWSFYLYRGDRHGPPILRRISTLLSKKLTAWQSLLMTLLYLYIARNFGKLVGLECPEPLANLYSRSYFRATWVTTALDAGFWSAMKIKRKGTRDLLSVVFSIYYLICAEQADEKVRKIRATLTVDHLRVAWNKGTTPYLGALTSLMRPRLMWYPPRKIRIPRPRESSYKEPVIAWLYFNGPISALKKHDKVVLDIPGGGFVAMDPRNHDDKLMGWAGKTGLPVLSLDYRKAPEFPYPYALNECYDVYHSIVATRGRCMGLSGEQEPRILVSGDSAGGNLAVGMVLMILQSGSTATRRWQGELELPPPIGCILVYPALDMNIGNWMTDEQMALIRDRRVRKTNRPILRHKSDDYRHLAPNTPGVSDNSDSEDEKPRKTRPADSPKPMSERVLTSPQTAIKLSSAHTGIDTHALPPINTSIAQNSTISQTPDVLTPVANSTAAPNTTTTTTAAAAPPATAIKTRLATSSMISYFNDRILTPEMMRAMIILYVGPHIKPDFSTDFLLSPCLAPESLLTRFPRTWMLTGERDPLVDDTLIFAGRLRQAKRAAWLTGKELGLEWARGEFREESVVSVDLIPGISHGFLQFVGVFPEGWKYIFRCAKWIGEAFERDEAGEAVTPRPRGRGRDGGDYFGSGATVGLAEAVGGLREGRARHHYRSGTASSAEEDRPLEMTVLRGKANGGGNGRVNGSARVRRSDGRRGRRKSLVSLASEDDLLGRRMKGLTGGLGGEGLLNEV</sequence>
<dbReference type="GO" id="GO:0004771">
    <property type="term" value="F:sterol ester esterase activity"/>
    <property type="evidence" value="ECO:0007669"/>
    <property type="project" value="TreeGrafter"/>
</dbReference>
<keyword evidence="5" id="KW-1185">Reference proteome</keyword>
<dbReference type="InterPro" id="IPR033140">
    <property type="entry name" value="Lipase_GDXG_put_SER_AS"/>
</dbReference>
<protein>
    <submittedName>
        <fullName evidence="4">Alpha/beta-hydrolase</fullName>
    </submittedName>
</protein>
<dbReference type="GO" id="GO:0019433">
    <property type="term" value="P:triglyceride catabolic process"/>
    <property type="evidence" value="ECO:0007669"/>
    <property type="project" value="TreeGrafter"/>
</dbReference>
<dbReference type="GO" id="GO:0005829">
    <property type="term" value="C:cytosol"/>
    <property type="evidence" value="ECO:0007669"/>
    <property type="project" value="TreeGrafter"/>
</dbReference>
<keyword evidence="4" id="KW-0378">Hydrolase</keyword>
<dbReference type="SUPFAM" id="SSF53474">
    <property type="entry name" value="alpha/beta-Hydrolases"/>
    <property type="match status" value="1"/>
</dbReference>
<dbReference type="Gene3D" id="3.40.50.1820">
    <property type="entry name" value="alpha/beta hydrolase"/>
    <property type="match status" value="2"/>
</dbReference>
<feature type="region of interest" description="Disordered" evidence="2">
    <location>
        <begin position="698"/>
        <end position="728"/>
    </location>
</feature>
<dbReference type="EMBL" id="ML977503">
    <property type="protein sequence ID" value="KAF2131076.1"/>
    <property type="molecule type" value="Genomic_DNA"/>
</dbReference>
<accession>A0A6A6AHN8</accession>
<evidence type="ECO:0000313" key="4">
    <source>
        <dbReference type="EMBL" id="KAF2131076.1"/>
    </source>
</evidence>
<name>A0A6A6AHN8_9PLEO</name>
<dbReference type="AlphaFoldDB" id="A0A6A6AHN8"/>
<dbReference type="Proteomes" id="UP000799771">
    <property type="component" value="Unassembled WGS sequence"/>
</dbReference>
<dbReference type="InterPro" id="IPR029058">
    <property type="entry name" value="AB_hydrolase_fold"/>
</dbReference>
<feature type="active site" evidence="1">
    <location>
        <position position="297"/>
    </location>
</feature>
<dbReference type="PROSITE" id="PS01174">
    <property type="entry name" value="LIPASE_GDXG_SER"/>
    <property type="match status" value="1"/>
</dbReference>
<dbReference type="OrthoDB" id="5570009at2759"/>